<evidence type="ECO:0000313" key="3">
    <source>
        <dbReference type="Proteomes" id="UP001352852"/>
    </source>
</evidence>
<protein>
    <submittedName>
        <fullName evidence="2">Uncharacterized protein</fullName>
    </submittedName>
</protein>
<keyword evidence="1" id="KW-0732">Signal</keyword>
<name>A0ABU7F6T5_9TELE</name>
<evidence type="ECO:0000256" key="1">
    <source>
        <dbReference type="SAM" id="SignalP"/>
    </source>
</evidence>
<comment type="caution">
    <text evidence="2">The sequence shown here is derived from an EMBL/GenBank/DDBJ whole genome shotgun (WGS) entry which is preliminary data.</text>
</comment>
<accession>A0ABU7F6T5</accession>
<feature type="signal peptide" evidence="1">
    <location>
        <begin position="1"/>
        <end position="35"/>
    </location>
</feature>
<gene>
    <name evidence="2" type="ORF">CHARACLAT_028458</name>
</gene>
<organism evidence="2 3">
    <name type="scientific">Characodon lateralis</name>
    <dbReference type="NCBI Taxonomy" id="208331"/>
    <lineage>
        <taxon>Eukaryota</taxon>
        <taxon>Metazoa</taxon>
        <taxon>Chordata</taxon>
        <taxon>Craniata</taxon>
        <taxon>Vertebrata</taxon>
        <taxon>Euteleostomi</taxon>
        <taxon>Actinopterygii</taxon>
        <taxon>Neopterygii</taxon>
        <taxon>Teleostei</taxon>
        <taxon>Neoteleostei</taxon>
        <taxon>Acanthomorphata</taxon>
        <taxon>Ovalentaria</taxon>
        <taxon>Atherinomorphae</taxon>
        <taxon>Cyprinodontiformes</taxon>
        <taxon>Goodeidae</taxon>
        <taxon>Characodon</taxon>
    </lineage>
</organism>
<feature type="chain" id="PRO_5045097837" evidence="1">
    <location>
        <begin position="36"/>
        <end position="102"/>
    </location>
</feature>
<dbReference type="Proteomes" id="UP001352852">
    <property type="component" value="Unassembled WGS sequence"/>
</dbReference>
<dbReference type="EMBL" id="JAHUTJ010077567">
    <property type="protein sequence ID" value="MED6295143.1"/>
    <property type="molecule type" value="Genomic_DNA"/>
</dbReference>
<keyword evidence="3" id="KW-1185">Reference proteome</keyword>
<proteinExistence type="predicted"/>
<sequence length="102" mass="11047">MQQDCQLGIPPPSSHLAILILSLPLCRLSFYLSSSLPLPPIPLYPGVTDYHSADGCRGECRDDTQYLKAGTSTHTTSPPPSLRSVLCGCSRLINPAHTPHKH</sequence>
<reference evidence="2 3" key="1">
    <citation type="submission" date="2021-06" db="EMBL/GenBank/DDBJ databases">
        <authorList>
            <person name="Palmer J.M."/>
        </authorList>
    </citation>
    <scope>NUCLEOTIDE SEQUENCE [LARGE SCALE GENOMIC DNA]</scope>
    <source>
        <strain evidence="2 3">CL_MEX2019</strain>
        <tissue evidence="2">Muscle</tissue>
    </source>
</reference>
<evidence type="ECO:0000313" key="2">
    <source>
        <dbReference type="EMBL" id="MED6295143.1"/>
    </source>
</evidence>